<protein>
    <submittedName>
        <fullName evidence="1">Uncharacterized protein</fullName>
    </submittedName>
</protein>
<reference evidence="1" key="2">
    <citation type="journal article" date="2021" name="Genome Biol. Evol.">
        <title>Developing a high-quality reference genome for a parasitic bivalve with doubly uniparental inheritance (Bivalvia: Unionida).</title>
        <authorList>
            <person name="Smith C.H."/>
        </authorList>
    </citation>
    <scope>NUCLEOTIDE SEQUENCE</scope>
    <source>
        <strain evidence="1">CHS0354</strain>
        <tissue evidence="1">Mantle</tissue>
    </source>
</reference>
<accession>A0AAE0SVP4</accession>
<dbReference type="EMBL" id="JAEAOA010002121">
    <property type="protein sequence ID" value="KAK3598887.1"/>
    <property type="molecule type" value="Genomic_DNA"/>
</dbReference>
<keyword evidence="2" id="KW-1185">Reference proteome</keyword>
<name>A0AAE0SVP4_9BIVA</name>
<reference evidence="1" key="1">
    <citation type="journal article" date="2021" name="Genome Biol. Evol.">
        <title>A High-Quality Reference Genome for a Parasitic Bivalve with Doubly Uniparental Inheritance (Bivalvia: Unionida).</title>
        <authorList>
            <person name="Smith C.H."/>
        </authorList>
    </citation>
    <scope>NUCLEOTIDE SEQUENCE</scope>
    <source>
        <strain evidence="1">CHS0354</strain>
    </source>
</reference>
<dbReference type="Proteomes" id="UP001195483">
    <property type="component" value="Unassembled WGS sequence"/>
</dbReference>
<organism evidence="1 2">
    <name type="scientific">Potamilus streckersoni</name>
    <dbReference type="NCBI Taxonomy" id="2493646"/>
    <lineage>
        <taxon>Eukaryota</taxon>
        <taxon>Metazoa</taxon>
        <taxon>Spiralia</taxon>
        <taxon>Lophotrochozoa</taxon>
        <taxon>Mollusca</taxon>
        <taxon>Bivalvia</taxon>
        <taxon>Autobranchia</taxon>
        <taxon>Heteroconchia</taxon>
        <taxon>Palaeoheterodonta</taxon>
        <taxon>Unionida</taxon>
        <taxon>Unionoidea</taxon>
        <taxon>Unionidae</taxon>
        <taxon>Ambleminae</taxon>
        <taxon>Lampsilini</taxon>
        <taxon>Potamilus</taxon>
    </lineage>
</organism>
<evidence type="ECO:0000313" key="2">
    <source>
        <dbReference type="Proteomes" id="UP001195483"/>
    </source>
</evidence>
<reference evidence="1" key="3">
    <citation type="submission" date="2023-05" db="EMBL/GenBank/DDBJ databases">
        <authorList>
            <person name="Smith C.H."/>
        </authorList>
    </citation>
    <scope>NUCLEOTIDE SEQUENCE</scope>
    <source>
        <strain evidence="1">CHS0354</strain>
        <tissue evidence="1">Mantle</tissue>
    </source>
</reference>
<evidence type="ECO:0000313" key="1">
    <source>
        <dbReference type="EMBL" id="KAK3598887.1"/>
    </source>
</evidence>
<gene>
    <name evidence="1" type="ORF">CHS0354_036190</name>
</gene>
<dbReference type="AlphaFoldDB" id="A0AAE0SVP4"/>
<sequence length="56" mass="6348">MELSRSVSVEIQGGVNPKRPIFMGDSYHSKMYHKCETPIEALSYDEVSRNTRSTAN</sequence>
<proteinExistence type="predicted"/>
<comment type="caution">
    <text evidence="1">The sequence shown here is derived from an EMBL/GenBank/DDBJ whole genome shotgun (WGS) entry which is preliminary data.</text>
</comment>